<protein>
    <submittedName>
        <fullName evidence="8">Ctr copper transporter domain-containing protein</fullName>
    </submittedName>
</protein>
<dbReference type="InParanoid" id="A0A1D3CVM0"/>
<dbReference type="VEuPathDB" id="ToxoDB:cyc_02646"/>
<feature type="transmembrane region" description="Helical" evidence="6">
    <location>
        <begin position="252"/>
        <end position="274"/>
    </location>
</feature>
<accession>A0A1D3CVM0</accession>
<keyword evidence="7" id="KW-0732">Signal</keyword>
<reference evidence="8 9" key="1">
    <citation type="journal article" date="2016" name="BMC Genomics">
        <title>Comparative genomics reveals Cyclospora cayetanensis possesses coccidia-like metabolism and invasion components but unique surface antigens.</title>
        <authorList>
            <person name="Liu S."/>
            <person name="Wang L."/>
            <person name="Zheng H."/>
            <person name="Xu Z."/>
            <person name="Roellig D.M."/>
            <person name="Li N."/>
            <person name="Frace M.A."/>
            <person name="Tang K."/>
            <person name="Arrowood M.J."/>
            <person name="Moss D.M."/>
            <person name="Zhang L."/>
            <person name="Feng Y."/>
            <person name="Xiao L."/>
        </authorList>
    </citation>
    <scope>NUCLEOTIDE SEQUENCE [LARGE SCALE GENOMIC DNA]</scope>
    <source>
        <strain evidence="8 9">CHN_HEN01</strain>
    </source>
</reference>
<proteinExistence type="predicted"/>
<dbReference type="AlphaFoldDB" id="A0A1D3CVM0"/>
<comment type="subcellular location">
    <subcellularLocation>
        <location evidence="1">Membrane</location>
        <topology evidence="1">Multi-pass membrane protein</topology>
    </subcellularLocation>
</comment>
<comment type="caution">
    <text evidence="8">The sequence shown here is derived from an EMBL/GenBank/DDBJ whole genome shotgun (WGS) entry which is preliminary data.</text>
</comment>
<evidence type="ECO:0000256" key="6">
    <source>
        <dbReference type="SAM" id="Phobius"/>
    </source>
</evidence>
<dbReference type="InterPro" id="IPR007274">
    <property type="entry name" value="Cop_transporter"/>
</dbReference>
<feature type="region of interest" description="Disordered" evidence="5">
    <location>
        <begin position="30"/>
        <end position="109"/>
    </location>
</feature>
<feature type="transmembrane region" description="Helical" evidence="6">
    <location>
        <begin position="337"/>
        <end position="355"/>
    </location>
</feature>
<feature type="signal peptide" evidence="7">
    <location>
        <begin position="1"/>
        <end position="24"/>
    </location>
</feature>
<organism evidence="8 9">
    <name type="scientific">Cyclospora cayetanensis</name>
    <dbReference type="NCBI Taxonomy" id="88456"/>
    <lineage>
        <taxon>Eukaryota</taxon>
        <taxon>Sar</taxon>
        <taxon>Alveolata</taxon>
        <taxon>Apicomplexa</taxon>
        <taxon>Conoidasida</taxon>
        <taxon>Coccidia</taxon>
        <taxon>Eucoccidiorida</taxon>
        <taxon>Eimeriorina</taxon>
        <taxon>Eimeriidae</taxon>
        <taxon>Cyclospora</taxon>
    </lineage>
</organism>
<evidence type="ECO:0000256" key="7">
    <source>
        <dbReference type="SAM" id="SignalP"/>
    </source>
</evidence>
<feature type="chain" id="PRO_5008913933" evidence="7">
    <location>
        <begin position="25"/>
        <end position="609"/>
    </location>
</feature>
<name>A0A1D3CVM0_9EIME</name>
<evidence type="ECO:0000256" key="4">
    <source>
        <dbReference type="ARBA" id="ARBA00023136"/>
    </source>
</evidence>
<feature type="region of interest" description="Disordered" evidence="5">
    <location>
        <begin position="124"/>
        <end position="144"/>
    </location>
</feature>
<keyword evidence="9" id="KW-1185">Reference proteome</keyword>
<evidence type="ECO:0000256" key="1">
    <source>
        <dbReference type="ARBA" id="ARBA00004141"/>
    </source>
</evidence>
<feature type="compositionally biased region" description="Low complexity" evidence="5">
    <location>
        <begin position="48"/>
        <end position="93"/>
    </location>
</feature>
<dbReference type="EMBL" id="JROU02001784">
    <property type="protein sequence ID" value="OEH75245.1"/>
    <property type="molecule type" value="Genomic_DNA"/>
</dbReference>
<dbReference type="PANTHER" id="PTHR12483:SF27">
    <property type="entry name" value="COPPER TRANSPORT PROTEIN CTR1"/>
    <property type="match status" value="1"/>
</dbReference>
<feature type="compositionally biased region" description="Basic and acidic residues" evidence="5">
    <location>
        <begin position="32"/>
        <end position="41"/>
    </location>
</feature>
<evidence type="ECO:0000256" key="5">
    <source>
        <dbReference type="SAM" id="MobiDB-lite"/>
    </source>
</evidence>
<evidence type="ECO:0000256" key="3">
    <source>
        <dbReference type="ARBA" id="ARBA00022989"/>
    </source>
</evidence>
<evidence type="ECO:0000256" key="2">
    <source>
        <dbReference type="ARBA" id="ARBA00022692"/>
    </source>
</evidence>
<evidence type="ECO:0000313" key="9">
    <source>
        <dbReference type="Proteomes" id="UP000095192"/>
    </source>
</evidence>
<dbReference type="VEuPathDB" id="ToxoDB:LOC113146671"/>
<dbReference type="GO" id="GO:0005886">
    <property type="term" value="C:plasma membrane"/>
    <property type="evidence" value="ECO:0007669"/>
    <property type="project" value="TreeGrafter"/>
</dbReference>
<dbReference type="PANTHER" id="PTHR12483">
    <property type="entry name" value="SOLUTE CARRIER FAMILY 31 COPPER TRANSPORTERS"/>
    <property type="match status" value="1"/>
</dbReference>
<keyword evidence="4 6" id="KW-0472">Membrane</keyword>
<dbReference type="Pfam" id="PF04145">
    <property type="entry name" value="Ctr"/>
    <property type="match status" value="1"/>
</dbReference>
<evidence type="ECO:0000313" key="8">
    <source>
        <dbReference type="EMBL" id="OEH75245.1"/>
    </source>
</evidence>
<keyword evidence="2 6" id="KW-0812">Transmembrane</keyword>
<gene>
    <name evidence="8" type="ORF">cyc_02646</name>
</gene>
<dbReference type="Proteomes" id="UP000095192">
    <property type="component" value="Unassembled WGS sequence"/>
</dbReference>
<keyword evidence="3 6" id="KW-1133">Transmembrane helix</keyword>
<dbReference type="GO" id="GO:0005375">
    <property type="term" value="F:copper ion transmembrane transporter activity"/>
    <property type="evidence" value="ECO:0007669"/>
    <property type="project" value="InterPro"/>
</dbReference>
<sequence length="609" mass="63930">MNLLPLPLLVASICCCNSVLPLHAAEVDASEAPDHGSEGKKPTPPSSNPESSSAENVAAANGSAANPSAFDTAAASDGDATAPTTATESATTTPEEHSPPSSGMASETAAVGIPSAESGIATKSCCGGKKAKTGKGHESTNENMASETAAVGIPSAESGIATKSCCGGKKGMTGGGHESANENTARNAAGMSLSDNNIVSKSCCGGNMGMSNGGHQPASGNKSSCCGVMPMSFQASTHTVILFKSWETTEAVYFWLSCILWFFLGSGSVALKLLRLRIDHWSAGATAATVSAAKEQQQSTWRVATAPYTIRLLKTGLCTLVYAYDYLLMLVVMTFNVYLFFAVCLGLGFGVFCLGHKLRLKSEGEKQQLKEYRLDLACYDEPAQFECEHQDTLMYFGTATPEAVAAGGSNATAPVLSVPAVAAAAGPAADVKNAAIGEVKQLVHLLQQFLWRCLCSGGCCFNVLLQIQHQQERSLSADLLDIHWPAHLLQHYKALLLLLLSLHLLFFILRERLQPLQSPGTTPEGICCRAAAKAEMGSKEVIGSPTTTFGGVVAAATEEKTLLLPTPHVLRQRLFPSSGDFPPLLFVLVASRRLSANAPAMAKQMEDPP</sequence>